<feature type="transmembrane region" description="Helical" evidence="7">
    <location>
        <begin position="524"/>
        <end position="547"/>
    </location>
</feature>
<evidence type="ECO:0000256" key="5">
    <source>
        <dbReference type="ARBA" id="ARBA00022989"/>
    </source>
</evidence>
<evidence type="ECO:0000313" key="10">
    <source>
        <dbReference type="Proteomes" id="UP000199648"/>
    </source>
</evidence>
<evidence type="ECO:0000256" key="6">
    <source>
        <dbReference type="ARBA" id="ARBA00023136"/>
    </source>
</evidence>
<dbReference type="InterPro" id="IPR004680">
    <property type="entry name" value="Cit_transptr-like_dom"/>
</dbReference>
<keyword evidence="2" id="KW-0813">Transport</keyword>
<accession>A0A1G5R0U7</accession>
<feature type="domain" description="RCK C-terminal" evidence="8">
    <location>
        <begin position="274"/>
        <end position="362"/>
    </location>
</feature>
<feature type="transmembrane region" description="Helical" evidence="7">
    <location>
        <begin position="145"/>
        <end position="170"/>
    </location>
</feature>
<dbReference type="InterPro" id="IPR051679">
    <property type="entry name" value="DASS-Related_Transporters"/>
</dbReference>
<dbReference type="Gene3D" id="3.30.70.1450">
    <property type="entry name" value="Regulator of K+ conductance, C-terminal domain"/>
    <property type="match status" value="2"/>
</dbReference>
<dbReference type="GO" id="GO:0005886">
    <property type="term" value="C:plasma membrane"/>
    <property type="evidence" value="ECO:0007669"/>
    <property type="project" value="TreeGrafter"/>
</dbReference>
<feature type="domain" description="RCK C-terminal" evidence="8">
    <location>
        <begin position="365"/>
        <end position="455"/>
    </location>
</feature>
<protein>
    <submittedName>
        <fullName evidence="9">Di-and tricarboxylate transporter</fullName>
    </submittedName>
</protein>
<dbReference type="SUPFAM" id="SSF116726">
    <property type="entry name" value="TrkA C-terminal domain-like"/>
    <property type="match status" value="2"/>
</dbReference>
<keyword evidence="4" id="KW-0677">Repeat</keyword>
<evidence type="ECO:0000256" key="7">
    <source>
        <dbReference type="SAM" id="Phobius"/>
    </source>
</evidence>
<dbReference type="Proteomes" id="UP000199648">
    <property type="component" value="Unassembled WGS sequence"/>
</dbReference>
<comment type="subcellular location">
    <subcellularLocation>
        <location evidence="1">Membrane</location>
        <topology evidence="1">Multi-pass membrane protein</topology>
    </subcellularLocation>
</comment>
<feature type="transmembrane region" description="Helical" evidence="7">
    <location>
        <begin position="472"/>
        <end position="489"/>
    </location>
</feature>
<dbReference type="PROSITE" id="PS51202">
    <property type="entry name" value="RCK_C"/>
    <property type="match status" value="2"/>
</dbReference>
<dbReference type="OrthoDB" id="9809303at2"/>
<evidence type="ECO:0000313" key="9">
    <source>
        <dbReference type="EMBL" id="SCZ66969.1"/>
    </source>
</evidence>
<feature type="transmembrane region" description="Helical" evidence="7">
    <location>
        <begin position="99"/>
        <end position="121"/>
    </location>
</feature>
<keyword evidence="5 7" id="KW-1133">Transmembrane helix</keyword>
<dbReference type="Pfam" id="PF03600">
    <property type="entry name" value="CitMHS"/>
    <property type="match status" value="1"/>
</dbReference>
<dbReference type="GO" id="GO:0006813">
    <property type="term" value="P:potassium ion transport"/>
    <property type="evidence" value="ECO:0007669"/>
    <property type="project" value="InterPro"/>
</dbReference>
<evidence type="ECO:0000256" key="3">
    <source>
        <dbReference type="ARBA" id="ARBA00022692"/>
    </source>
</evidence>
<feature type="transmembrane region" description="Helical" evidence="7">
    <location>
        <begin position="191"/>
        <end position="212"/>
    </location>
</feature>
<evidence type="ECO:0000256" key="1">
    <source>
        <dbReference type="ARBA" id="ARBA00004141"/>
    </source>
</evidence>
<keyword evidence="10" id="KW-1185">Reference proteome</keyword>
<feature type="transmembrane region" description="Helical" evidence="7">
    <location>
        <begin position="589"/>
        <end position="618"/>
    </location>
</feature>
<dbReference type="Pfam" id="PF02080">
    <property type="entry name" value="TrkA_C"/>
    <property type="match status" value="2"/>
</dbReference>
<feature type="transmembrane region" description="Helical" evidence="7">
    <location>
        <begin position="559"/>
        <end position="577"/>
    </location>
</feature>
<organism evidence="9 10">
    <name type="scientific">Thiohalomonas denitrificans</name>
    <dbReference type="NCBI Taxonomy" id="415747"/>
    <lineage>
        <taxon>Bacteria</taxon>
        <taxon>Pseudomonadati</taxon>
        <taxon>Pseudomonadota</taxon>
        <taxon>Gammaproteobacteria</taxon>
        <taxon>Thiohalomonadales</taxon>
        <taxon>Thiohalomonadaceae</taxon>
        <taxon>Thiohalomonas</taxon>
    </lineage>
</organism>
<dbReference type="InterPro" id="IPR036721">
    <property type="entry name" value="RCK_C_sf"/>
</dbReference>
<name>A0A1G5R0U7_9GAMM</name>
<reference evidence="9 10" key="1">
    <citation type="submission" date="2016-10" db="EMBL/GenBank/DDBJ databases">
        <authorList>
            <person name="de Groot N.N."/>
        </authorList>
    </citation>
    <scope>NUCLEOTIDE SEQUENCE [LARGE SCALE GENOMIC DNA]</scope>
    <source>
        <strain evidence="9 10">HLD2</strain>
    </source>
</reference>
<keyword evidence="3 7" id="KW-0812">Transmembrane</keyword>
<dbReference type="STRING" id="415747.SAMN03097708_03052"/>
<evidence type="ECO:0000259" key="8">
    <source>
        <dbReference type="PROSITE" id="PS51202"/>
    </source>
</evidence>
<dbReference type="EMBL" id="FMWD01000013">
    <property type="protein sequence ID" value="SCZ66969.1"/>
    <property type="molecule type" value="Genomic_DNA"/>
</dbReference>
<dbReference type="AlphaFoldDB" id="A0A1G5R0U7"/>
<dbReference type="InterPro" id="IPR006037">
    <property type="entry name" value="RCK_C"/>
</dbReference>
<evidence type="ECO:0000256" key="4">
    <source>
        <dbReference type="ARBA" id="ARBA00022737"/>
    </source>
</evidence>
<dbReference type="GO" id="GO:0008324">
    <property type="term" value="F:monoatomic cation transmembrane transporter activity"/>
    <property type="evidence" value="ECO:0007669"/>
    <property type="project" value="InterPro"/>
</dbReference>
<feature type="transmembrane region" description="Helical" evidence="7">
    <location>
        <begin position="638"/>
        <end position="660"/>
    </location>
</feature>
<feature type="transmembrane region" description="Helical" evidence="7">
    <location>
        <begin position="20"/>
        <end position="38"/>
    </location>
</feature>
<proteinExistence type="predicted"/>
<evidence type="ECO:0000256" key="2">
    <source>
        <dbReference type="ARBA" id="ARBA00022448"/>
    </source>
</evidence>
<feature type="transmembrane region" description="Helical" evidence="7">
    <location>
        <begin position="495"/>
        <end position="512"/>
    </location>
</feature>
<dbReference type="PANTHER" id="PTHR43652:SF2">
    <property type="entry name" value="BASIC AMINO ACID ANTIPORTER YFCC-RELATED"/>
    <property type="match status" value="1"/>
</dbReference>
<gene>
    <name evidence="9" type="ORF">SAMN03097708_03052</name>
</gene>
<dbReference type="RefSeq" id="WP_092998895.1">
    <property type="nucleotide sequence ID" value="NZ_FMWD01000013.1"/>
</dbReference>
<sequence>MKPSVTSSESSTVSESPLPVGKLVAAGIFALTGLWLASLVPTVEIAWVVAFLLLTIYLFAFEIVGVDVTAATVMVLLGLTSLAAPLMGLEKGLIDTSQLFQGFSSNAVISIIAVMIIGAGLDKTGLMSRVAGFILRVGGSSEKRVIPIVSSTAGVISSFMQNVGAAALFLPVVSRISVRTGLPMSRLLMPMGFCAILGGTLTMVGSSPLILLNDLMLTSNRALPPEHQMETWSLFSVTPVGLALIATGILYFIIAGRFVLPVTRTEGTKATNTMDYFRETYGIDYELWEVVVPTESPLVGKLLDDVESRFGIRVIGALHGSDDLRIGPGGLARDVGIQAGSVLGVLASPEHTRGFVEHFRLEVRNDLETFAELLSPSQAGIGEVVIPPGSSLLGKSARDVWLRKTYGLSMVALNRGGEVFREGDGIRDMSLQPGDILVVHTAWDALARLEKDRDFVVVTTEYPHEESRPHKVGWALGFFGVALGLILFSDLMLSVALLTGAIGMILSRVLSIEEAYEAVSWKTVFLLASLIPLGMAVETSGTAAWIAEQSLTVMGDMPIWVLQLAIAVLATGFTLVMSNVGATVLLVPLAVNIAIGVGANPAVFALTVAIATSNSFLIPTHQVNALIMGPGGYRVPDFMRAGGIMTVLFLIVMMVVMNLVY</sequence>
<keyword evidence="6 7" id="KW-0472">Membrane</keyword>
<feature type="transmembrane region" description="Helical" evidence="7">
    <location>
        <begin position="70"/>
        <end position="87"/>
    </location>
</feature>
<feature type="transmembrane region" description="Helical" evidence="7">
    <location>
        <begin position="45"/>
        <end position="64"/>
    </location>
</feature>
<dbReference type="PANTHER" id="PTHR43652">
    <property type="entry name" value="BASIC AMINO ACID ANTIPORTER YFCC-RELATED"/>
    <property type="match status" value="1"/>
</dbReference>
<feature type="transmembrane region" description="Helical" evidence="7">
    <location>
        <begin position="232"/>
        <end position="254"/>
    </location>
</feature>